<dbReference type="PANTHER" id="PTHR41791:SF1">
    <property type="entry name" value="SSL7039 PROTEIN"/>
    <property type="match status" value="1"/>
</dbReference>
<evidence type="ECO:0008006" key="3">
    <source>
        <dbReference type="Google" id="ProtNLM"/>
    </source>
</evidence>
<keyword evidence="2" id="KW-1185">Reference proteome</keyword>
<dbReference type="PIRSF" id="PIRSF028744">
    <property type="entry name" value="Addict_mod_HI1419"/>
    <property type="match status" value="1"/>
</dbReference>
<dbReference type="InterPro" id="IPR014056">
    <property type="entry name" value="TypeIITA-like_toxin_pred"/>
</dbReference>
<dbReference type="NCBIfam" id="TIGR02683">
    <property type="entry name" value="upstrm_HI1419"/>
    <property type="match status" value="1"/>
</dbReference>
<dbReference type="PANTHER" id="PTHR41791">
    <property type="entry name" value="SSL7039 PROTEIN"/>
    <property type="match status" value="1"/>
</dbReference>
<reference evidence="1 2" key="1">
    <citation type="submission" date="2019-06" db="EMBL/GenBank/DDBJ databases">
        <title>Nitrosomonas stercoris KYUHI-S whole genome shotgun sequence.</title>
        <authorList>
            <person name="Nakagawa T."/>
            <person name="Tsuchiya Y."/>
            <person name="Takahashi R."/>
        </authorList>
    </citation>
    <scope>NUCLEOTIDE SEQUENCE [LARGE SCALE GENOMIC DNA]</scope>
    <source>
        <strain evidence="1 2">KYUHI-S</strain>
    </source>
</reference>
<dbReference type="Proteomes" id="UP000316473">
    <property type="component" value="Chromosome"/>
</dbReference>
<sequence>MYIVKRLDEFDKWLDSLKDRSTRIRLIRRLDKAKQGLLGDVKPVGEGMFEMREFFGSGWRMYYIQQGSIIILMLVGGDKSTQSKDIQKAIQLANDLGENGYE</sequence>
<organism evidence="1 2">
    <name type="scientific">Nitrosomonas stercoris</name>
    <dbReference type="NCBI Taxonomy" id="1444684"/>
    <lineage>
        <taxon>Bacteria</taxon>
        <taxon>Pseudomonadati</taxon>
        <taxon>Pseudomonadota</taxon>
        <taxon>Betaproteobacteria</taxon>
        <taxon>Nitrosomonadales</taxon>
        <taxon>Nitrosomonadaceae</taxon>
        <taxon>Nitrosomonas</taxon>
    </lineage>
</organism>
<gene>
    <name evidence="1" type="ORF">Nstercoris_00449</name>
</gene>
<accession>A0A4Y1YK76</accession>
<dbReference type="InterPro" id="IPR009241">
    <property type="entry name" value="HigB-like"/>
</dbReference>
<evidence type="ECO:0000313" key="2">
    <source>
        <dbReference type="Proteomes" id="UP000316473"/>
    </source>
</evidence>
<name>A0A4Y1YK76_9PROT</name>
<dbReference type="KEGG" id="nst:Nstercoris_00449"/>
<dbReference type="AlphaFoldDB" id="A0A4Y1YK76"/>
<proteinExistence type="predicted"/>
<dbReference type="Pfam" id="PF05973">
    <property type="entry name" value="Gp49"/>
    <property type="match status" value="1"/>
</dbReference>
<evidence type="ECO:0000313" key="1">
    <source>
        <dbReference type="EMBL" id="BBL34218.1"/>
    </source>
</evidence>
<protein>
    <recommendedName>
        <fullName evidence="3">Addiction module killer protein</fullName>
    </recommendedName>
</protein>
<dbReference type="EMBL" id="AP019755">
    <property type="protein sequence ID" value="BBL34218.1"/>
    <property type="molecule type" value="Genomic_DNA"/>
</dbReference>